<reference evidence="3" key="1">
    <citation type="journal article" date="2019" name="Int. J. Syst. Evol. Microbiol.">
        <title>The Global Catalogue of Microorganisms (GCM) 10K type strain sequencing project: providing services to taxonomists for standard genome sequencing and annotation.</title>
        <authorList>
            <consortium name="The Broad Institute Genomics Platform"/>
            <consortium name="The Broad Institute Genome Sequencing Center for Infectious Disease"/>
            <person name="Wu L."/>
            <person name="Ma J."/>
        </authorList>
    </citation>
    <scope>NUCLEOTIDE SEQUENCE [LARGE SCALE GENOMIC DNA]</scope>
    <source>
        <strain evidence="3">JCM 17561</strain>
    </source>
</reference>
<proteinExistence type="predicted"/>
<comment type="caution">
    <text evidence="2">The sequence shown here is derived from an EMBL/GenBank/DDBJ whole genome shotgun (WGS) entry which is preliminary data.</text>
</comment>
<dbReference type="Proteomes" id="UP001501627">
    <property type="component" value="Unassembled WGS sequence"/>
</dbReference>
<evidence type="ECO:0000313" key="2">
    <source>
        <dbReference type="EMBL" id="GAA3983034.1"/>
    </source>
</evidence>
<keyword evidence="3" id="KW-1185">Reference proteome</keyword>
<name>A0ABP7QIB5_9BURK</name>
<organism evidence="2 3">
    <name type="scientific">Comamonas faecalis</name>
    <dbReference type="NCBI Taxonomy" id="1387849"/>
    <lineage>
        <taxon>Bacteria</taxon>
        <taxon>Pseudomonadati</taxon>
        <taxon>Pseudomonadota</taxon>
        <taxon>Betaproteobacteria</taxon>
        <taxon>Burkholderiales</taxon>
        <taxon>Comamonadaceae</taxon>
        <taxon>Comamonas</taxon>
    </lineage>
</organism>
<feature type="region of interest" description="Disordered" evidence="1">
    <location>
        <begin position="104"/>
        <end position="126"/>
    </location>
</feature>
<evidence type="ECO:0000256" key="1">
    <source>
        <dbReference type="SAM" id="MobiDB-lite"/>
    </source>
</evidence>
<evidence type="ECO:0000313" key="3">
    <source>
        <dbReference type="Proteomes" id="UP001501627"/>
    </source>
</evidence>
<gene>
    <name evidence="2" type="ORF">GCM10022279_03160</name>
</gene>
<dbReference type="RefSeq" id="WP_103043684.1">
    <property type="nucleotide sequence ID" value="NZ_BAABBP010000002.1"/>
</dbReference>
<protein>
    <submittedName>
        <fullName evidence="2">Uncharacterized protein</fullName>
    </submittedName>
</protein>
<dbReference type="EMBL" id="BAABBP010000002">
    <property type="protein sequence ID" value="GAA3983034.1"/>
    <property type="molecule type" value="Genomic_DNA"/>
</dbReference>
<accession>A0ABP7QIB5</accession>
<sequence length="126" mass="13848">MLALGLLLPLAGAQAQVAPPENGVQARTFPPAALRGHVSFSGLRSAQLNGNDVRVAPGLRVFDARNHLVTPTTLRDQKLLVHYLIEPSTGMLQTVWILTRAEARQPRSAPGMVERNFRFSSEQQQR</sequence>